<feature type="domain" description="NERD" evidence="1">
    <location>
        <begin position="41"/>
        <end position="158"/>
    </location>
</feature>
<evidence type="ECO:0000313" key="2">
    <source>
        <dbReference type="EMBL" id="MFD1037241.1"/>
    </source>
</evidence>
<accession>A0ABW3LIX1</accession>
<dbReference type="Pfam" id="PF08378">
    <property type="entry name" value="NERD"/>
    <property type="match status" value="1"/>
</dbReference>
<dbReference type="Proteomes" id="UP001597040">
    <property type="component" value="Unassembled WGS sequence"/>
</dbReference>
<protein>
    <submittedName>
        <fullName evidence="2">NERD domain-containing protein</fullName>
    </submittedName>
</protein>
<organism evidence="2 3">
    <name type="scientific">Virgibacillus byunsanensis</name>
    <dbReference type="NCBI Taxonomy" id="570945"/>
    <lineage>
        <taxon>Bacteria</taxon>
        <taxon>Bacillati</taxon>
        <taxon>Bacillota</taxon>
        <taxon>Bacilli</taxon>
        <taxon>Bacillales</taxon>
        <taxon>Bacillaceae</taxon>
        <taxon>Virgibacillus</taxon>
    </lineage>
</organism>
<dbReference type="InterPro" id="IPR011528">
    <property type="entry name" value="NERD"/>
</dbReference>
<sequence>MNIRKRPKPITLAKIKAANRRISPHFKRRNDLKKEEENRKKGYLGELQVDRYVNNYFAPTYTVLEDLCWKVNEFTTCQIDTTITTPHALFFLEVKNYTGTVTFDTNFNQLIRSDGSKEIGYRYPITQAENQKFNLHNHLVHNGYHNIPIYYFVVFSDPSTIIKVIGDPEKITDLVMHAESMPQKLMAIEEKIKLQGNNRIPHQQIGQALLRKSVEFDFDVLGEYGVSSHDILTGVSCPACGTLGMERIYGRWECKRCNHQSKNAHLYAIEDYLLLVRPWITNKEFMKFTHITSRYIATRLLQSSGLYYDKKHNRWIKDKRR</sequence>
<reference evidence="3" key="1">
    <citation type="journal article" date="2019" name="Int. J. Syst. Evol. Microbiol.">
        <title>The Global Catalogue of Microorganisms (GCM) 10K type strain sequencing project: providing services to taxonomists for standard genome sequencing and annotation.</title>
        <authorList>
            <consortium name="The Broad Institute Genomics Platform"/>
            <consortium name="The Broad Institute Genome Sequencing Center for Infectious Disease"/>
            <person name="Wu L."/>
            <person name="Ma J."/>
        </authorList>
    </citation>
    <scope>NUCLEOTIDE SEQUENCE [LARGE SCALE GENOMIC DNA]</scope>
    <source>
        <strain evidence="3">CCUG 56754</strain>
    </source>
</reference>
<proteinExistence type="predicted"/>
<dbReference type="PROSITE" id="PS50965">
    <property type="entry name" value="NERD"/>
    <property type="match status" value="1"/>
</dbReference>
<dbReference type="EMBL" id="JBHTKJ010000007">
    <property type="protein sequence ID" value="MFD1037241.1"/>
    <property type="molecule type" value="Genomic_DNA"/>
</dbReference>
<evidence type="ECO:0000259" key="1">
    <source>
        <dbReference type="PROSITE" id="PS50965"/>
    </source>
</evidence>
<gene>
    <name evidence="2" type="ORF">ACFQ3N_02225</name>
</gene>
<evidence type="ECO:0000313" key="3">
    <source>
        <dbReference type="Proteomes" id="UP001597040"/>
    </source>
</evidence>
<keyword evidence="3" id="KW-1185">Reference proteome</keyword>
<name>A0ABW3LIX1_9BACI</name>
<comment type="caution">
    <text evidence="2">The sequence shown here is derived from an EMBL/GenBank/DDBJ whole genome shotgun (WGS) entry which is preliminary data.</text>
</comment>
<dbReference type="RefSeq" id="WP_390359132.1">
    <property type="nucleotide sequence ID" value="NZ_JBHTKJ010000007.1"/>
</dbReference>